<dbReference type="KEGG" id="tva:4750426"/>
<dbReference type="VEuPathDB" id="TrichDB:TVAG_220760"/>
<dbReference type="VEuPathDB" id="TrichDB:TVAGG3_0513830"/>
<protein>
    <submittedName>
        <fullName evidence="2">Uncharacterized protein</fullName>
    </submittedName>
</protein>
<reference evidence="2" key="2">
    <citation type="journal article" date="2007" name="Science">
        <title>Draft genome sequence of the sexually transmitted pathogen Trichomonas vaginalis.</title>
        <authorList>
            <person name="Carlton J.M."/>
            <person name="Hirt R.P."/>
            <person name="Silva J.C."/>
            <person name="Delcher A.L."/>
            <person name="Schatz M."/>
            <person name="Zhao Q."/>
            <person name="Wortman J.R."/>
            <person name="Bidwell S.L."/>
            <person name="Alsmark U.C.M."/>
            <person name="Besteiro S."/>
            <person name="Sicheritz-Ponten T."/>
            <person name="Noel C.J."/>
            <person name="Dacks J.B."/>
            <person name="Foster P.G."/>
            <person name="Simillion C."/>
            <person name="Van de Peer Y."/>
            <person name="Miranda-Saavedra D."/>
            <person name="Barton G.J."/>
            <person name="Westrop G.D."/>
            <person name="Mueller S."/>
            <person name="Dessi D."/>
            <person name="Fiori P.L."/>
            <person name="Ren Q."/>
            <person name="Paulsen I."/>
            <person name="Zhang H."/>
            <person name="Bastida-Corcuera F.D."/>
            <person name="Simoes-Barbosa A."/>
            <person name="Brown M.T."/>
            <person name="Hayes R.D."/>
            <person name="Mukherjee M."/>
            <person name="Okumura C.Y."/>
            <person name="Schneider R."/>
            <person name="Smith A.J."/>
            <person name="Vanacova S."/>
            <person name="Villalvazo M."/>
            <person name="Haas B.J."/>
            <person name="Pertea M."/>
            <person name="Feldblyum T.V."/>
            <person name="Utterback T.R."/>
            <person name="Shu C.L."/>
            <person name="Osoegawa K."/>
            <person name="de Jong P.J."/>
            <person name="Hrdy I."/>
            <person name="Horvathova L."/>
            <person name="Zubacova Z."/>
            <person name="Dolezal P."/>
            <person name="Malik S.B."/>
            <person name="Logsdon J.M. Jr."/>
            <person name="Henze K."/>
            <person name="Gupta A."/>
            <person name="Wang C.C."/>
            <person name="Dunne R.L."/>
            <person name="Upcroft J.A."/>
            <person name="Upcroft P."/>
            <person name="White O."/>
            <person name="Salzberg S.L."/>
            <person name="Tang P."/>
            <person name="Chiu C.-H."/>
            <person name="Lee Y.-S."/>
            <person name="Embley T.M."/>
            <person name="Coombs G.H."/>
            <person name="Mottram J.C."/>
            <person name="Tachezy J."/>
            <person name="Fraser-Liggett C.M."/>
            <person name="Johnson P.J."/>
        </authorList>
    </citation>
    <scope>NUCLEOTIDE SEQUENCE [LARGE SCALE GENOMIC DNA]</scope>
    <source>
        <strain evidence="2">G3</strain>
    </source>
</reference>
<feature type="compositionally biased region" description="Basic and acidic residues" evidence="1">
    <location>
        <begin position="218"/>
        <end position="246"/>
    </location>
</feature>
<evidence type="ECO:0000256" key="1">
    <source>
        <dbReference type="SAM" id="MobiDB-lite"/>
    </source>
</evidence>
<organism evidence="2 3">
    <name type="scientific">Trichomonas vaginalis (strain ATCC PRA-98 / G3)</name>
    <dbReference type="NCBI Taxonomy" id="412133"/>
    <lineage>
        <taxon>Eukaryota</taxon>
        <taxon>Metamonada</taxon>
        <taxon>Parabasalia</taxon>
        <taxon>Trichomonadida</taxon>
        <taxon>Trichomonadidae</taxon>
        <taxon>Trichomonas</taxon>
    </lineage>
</organism>
<feature type="compositionally biased region" description="Basic residues" evidence="1">
    <location>
        <begin position="341"/>
        <end position="352"/>
    </location>
</feature>
<reference evidence="2" key="1">
    <citation type="submission" date="2006-10" db="EMBL/GenBank/DDBJ databases">
        <authorList>
            <person name="Amadeo P."/>
            <person name="Zhao Q."/>
            <person name="Wortman J."/>
            <person name="Fraser-Liggett C."/>
            <person name="Carlton J."/>
        </authorList>
    </citation>
    <scope>NUCLEOTIDE SEQUENCE</scope>
    <source>
        <strain evidence="2">G3</strain>
    </source>
</reference>
<dbReference type="AlphaFoldDB" id="A2FQU4"/>
<proteinExistence type="predicted"/>
<feature type="compositionally biased region" description="Basic and acidic residues" evidence="1">
    <location>
        <begin position="74"/>
        <end position="83"/>
    </location>
</feature>
<feature type="compositionally biased region" description="Polar residues" evidence="1">
    <location>
        <begin position="31"/>
        <end position="62"/>
    </location>
</feature>
<feature type="compositionally biased region" description="Polar residues" evidence="1">
    <location>
        <begin position="189"/>
        <end position="200"/>
    </location>
</feature>
<feature type="compositionally biased region" description="Polar residues" evidence="1">
    <location>
        <begin position="116"/>
        <end position="136"/>
    </location>
</feature>
<feature type="compositionally biased region" description="Polar residues" evidence="1">
    <location>
        <begin position="84"/>
        <end position="98"/>
    </location>
</feature>
<feature type="compositionally biased region" description="Low complexity" evidence="1">
    <location>
        <begin position="289"/>
        <end position="303"/>
    </location>
</feature>
<name>A2FQU4_TRIV3</name>
<dbReference type="EMBL" id="DS113951">
    <property type="protein sequence ID" value="EAX92713.1"/>
    <property type="molecule type" value="Genomic_DNA"/>
</dbReference>
<accession>A2FQU4</accession>
<feature type="compositionally biased region" description="Polar residues" evidence="1">
    <location>
        <begin position="387"/>
        <end position="399"/>
    </location>
</feature>
<dbReference type="InParanoid" id="A2FQU4"/>
<dbReference type="OrthoDB" id="10683995at2759"/>
<evidence type="ECO:0000313" key="2">
    <source>
        <dbReference type="EMBL" id="EAX92713.1"/>
    </source>
</evidence>
<gene>
    <name evidence="2" type="ORF">TVAG_220760</name>
</gene>
<dbReference type="STRING" id="5722.A2FQU4"/>
<evidence type="ECO:0000313" key="3">
    <source>
        <dbReference type="Proteomes" id="UP000001542"/>
    </source>
</evidence>
<feature type="compositionally biased region" description="Low complexity" evidence="1">
    <location>
        <begin position="1"/>
        <end position="14"/>
    </location>
</feature>
<feature type="compositionally biased region" description="Basic residues" evidence="1">
    <location>
        <begin position="364"/>
        <end position="383"/>
    </location>
</feature>
<feature type="compositionally biased region" description="Low complexity" evidence="1">
    <location>
        <begin position="309"/>
        <end position="336"/>
    </location>
</feature>
<feature type="compositionally biased region" description="Basic and acidic residues" evidence="1">
    <location>
        <begin position="171"/>
        <end position="187"/>
    </location>
</feature>
<feature type="region of interest" description="Disordered" evidence="1">
    <location>
        <begin position="74"/>
        <end position="413"/>
    </location>
</feature>
<feature type="region of interest" description="Disordered" evidence="1">
    <location>
        <begin position="1"/>
        <end position="62"/>
    </location>
</feature>
<dbReference type="Proteomes" id="UP000001542">
    <property type="component" value="Unassembled WGS sequence"/>
</dbReference>
<dbReference type="RefSeq" id="XP_001305643.1">
    <property type="nucleotide sequence ID" value="XM_001305642.1"/>
</dbReference>
<sequence>MSSNANAENASISSTYSSDNDDLLLKAVNEMPSNNITPDPSSLSLSQAFPKDAQNNTKSNMNIKTAIEKITKITENQKSKENSEPLSTKKSSSQSNDETVPIVLDRNPRISENVLVPQSSIDSQTKEGNGNDSLDNLGSEYDDPVIIGVINSNENKETENKKGNKNKTTPKSKDNSKSASSKTEKTKSHMSTRSSQNKYETNSKTTKKQTAKQNTSKTNEENKNQKSKSKTTEKSNDLQSKPDTKIITKAKTAESTSNRKNSKSNKDNKLQNDDSLDESSDTTPEKLSEASSSEKISESSSDSSESEVLDSYSSVSRSSSINSSNNSDSDSISSENSEIKKSKRKDTKRKSFSQKTNKPEPKNKQRKAQTQKQTKTKTNKKKYPNSFEETSSNQEISNDSVEEPPIPKVEVDDTLPPFIPSPYYETVYKIYRFFDEKIPFVSILIAIHQSFGDVYEAIVKLSHGQIEQDTRLFLKNPDPEELEKGLRYYT</sequence>
<keyword evidence="3" id="KW-1185">Reference proteome</keyword>